<evidence type="ECO:0000259" key="8">
    <source>
        <dbReference type="Pfam" id="PF06429"/>
    </source>
</evidence>
<dbReference type="NCBIfam" id="TIGR03506">
    <property type="entry name" value="FlgEFG_subfam"/>
    <property type="match status" value="1"/>
</dbReference>
<reference evidence="10" key="1">
    <citation type="submission" date="2019-04" db="EMBL/GenBank/DDBJ databases">
        <authorList>
            <person name="Brambilla D."/>
        </authorList>
    </citation>
    <scope>NUCLEOTIDE SEQUENCE</scope>
    <source>
        <strain evidence="10">BAL1</strain>
    </source>
</reference>
<evidence type="ECO:0000256" key="1">
    <source>
        <dbReference type="ARBA" id="ARBA00004117"/>
    </source>
</evidence>
<name>A0A486XVK7_9GAMM</name>
<dbReference type="NCBIfam" id="NF009280">
    <property type="entry name" value="PRK12640.1"/>
    <property type="match status" value="1"/>
</dbReference>
<dbReference type="SUPFAM" id="SSF117143">
    <property type="entry name" value="Flagellar hook protein flgE"/>
    <property type="match status" value="1"/>
</dbReference>
<evidence type="ECO:0000256" key="3">
    <source>
        <dbReference type="ARBA" id="ARBA00023143"/>
    </source>
</evidence>
<dbReference type="GO" id="GO:0071978">
    <property type="term" value="P:bacterial-type flagellum-dependent swarming motility"/>
    <property type="evidence" value="ECO:0007669"/>
    <property type="project" value="TreeGrafter"/>
</dbReference>
<dbReference type="Pfam" id="PF06429">
    <property type="entry name" value="Flg_bbr_C"/>
    <property type="match status" value="1"/>
</dbReference>
<dbReference type="InterPro" id="IPR020013">
    <property type="entry name" value="Flagellar_FlgE/F/G"/>
</dbReference>
<keyword evidence="10" id="KW-0969">Cilium</keyword>
<dbReference type="Pfam" id="PF22692">
    <property type="entry name" value="LlgE_F_G_D1"/>
    <property type="match status" value="1"/>
</dbReference>
<dbReference type="InterPro" id="IPR012836">
    <property type="entry name" value="FlgF"/>
</dbReference>
<comment type="subunit">
    <text evidence="4 6">The basal body constitutes a major portion of the flagellar organelle and consists of five rings (E,L,P,S, and M) mounted on a central rod. The rod consists of about 26 subunits of FlgG in the distal portion, and FlgB, FlgC and FlgF are thought to build up the proximal portion of the rod with about 6 subunits each.</text>
</comment>
<evidence type="ECO:0000259" key="9">
    <source>
        <dbReference type="Pfam" id="PF22692"/>
    </source>
</evidence>
<evidence type="ECO:0000313" key="10">
    <source>
        <dbReference type="EMBL" id="VHO06660.1"/>
    </source>
</evidence>
<dbReference type="GO" id="GO:0030694">
    <property type="term" value="C:bacterial-type flagellum basal body, rod"/>
    <property type="evidence" value="ECO:0007669"/>
    <property type="project" value="UniProtKB-UniRule"/>
</dbReference>
<feature type="domain" description="Flagellar hook protein FlgE/F/G-like D1" evidence="9">
    <location>
        <begin position="81"/>
        <end position="147"/>
    </location>
</feature>
<keyword evidence="10" id="KW-0282">Flagellum</keyword>
<dbReference type="InterPro" id="IPR001444">
    <property type="entry name" value="Flag_bb_rod_N"/>
</dbReference>
<accession>A0A486XVK7</accession>
<proteinExistence type="inferred from homology"/>
<dbReference type="AlphaFoldDB" id="A0A486XVK7"/>
<comment type="subcellular location">
    <subcellularLocation>
        <location evidence="1 6">Bacterial flagellum basal body</location>
    </subcellularLocation>
</comment>
<gene>
    <name evidence="10" type="ORF">BAL341_3672</name>
</gene>
<keyword evidence="10" id="KW-0966">Cell projection</keyword>
<feature type="domain" description="Flagellar basal body rod protein N-terminal" evidence="7">
    <location>
        <begin position="5"/>
        <end position="35"/>
    </location>
</feature>
<dbReference type="PANTHER" id="PTHR30435">
    <property type="entry name" value="FLAGELLAR PROTEIN"/>
    <property type="match status" value="1"/>
</dbReference>
<evidence type="ECO:0000256" key="4">
    <source>
        <dbReference type="ARBA" id="ARBA00038560"/>
    </source>
</evidence>
<evidence type="ECO:0000256" key="5">
    <source>
        <dbReference type="ARBA" id="ARBA00040228"/>
    </source>
</evidence>
<evidence type="ECO:0000256" key="6">
    <source>
        <dbReference type="RuleBase" id="RU362116"/>
    </source>
</evidence>
<dbReference type="InterPro" id="IPR037925">
    <property type="entry name" value="FlgE/F/G-like"/>
</dbReference>
<organism evidence="10">
    <name type="scientific">Rheinheimera sp. BAL341</name>
    <dbReference type="NCBI Taxonomy" id="1708203"/>
    <lineage>
        <taxon>Bacteria</taxon>
        <taxon>Pseudomonadati</taxon>
        <taxon>Pseudomonadota</taxon>
        <taxon>Gammaproteobacteria</taxon>
        <taxon>Chromatiales</taxon>
        <taxon>Chromatiaceae</taxon>
        <taxon>Rheinheimera</taxon>
    </lineage>
</organism>
<dbReference type="InterPro" id="IPR010930">
    <property type="entry name" value="Flg_bb/hook_C_dom"/>
</dbReference>
<feature type="domain" description="Flagellar basal-body/hook protein C-terminal" evidence="8">
    <location>
        <begin position="199"/>
        <end position="243"/>
    </location>
</feature>
<dbReference type="EMBL" id="CAAJGR010000034">
    <property type="protein sequence ID" value="VHO06660.1"/>
    <property type="molecule type" value="Genomic_DNA"/>
</dbReference>
<dbReference type="NCBIfam" id="TIGR02490">
    <property type="entry name" value="flgF"/>
    <property type="match status" value="1"/>
</dbReference>
<dbReference type="InterPro" id="IPR053967">
    <property type="entry name" value="LlgE_F_G-like_D1"/>
</dbReference>
<evidence type="ECO:0000256" key="2">
    <source>
        <dbReference type="ARBA" id="ARBA00009677"/>
    </source>
</evidence>
<dbReference type="Pfam" id="PF00460">
    <property type="entry name" value="Flg_bb_rod"/>
    <property type="match status" value="1"/>
</dbReference>
<keyword evidence="3 6" id="KW-0975">Bacterial flagellum</keyword>
<comment type="similarity">
    <text evidence="2 6">Belongs to the flagella basal body rod proteins family.</text>
</comment>
<sequence length="248" mass="26556">MDHLLYIAMSGAKENMNGIAVRANNLANSSTVGFKADFEQARSMQAFGEGLPTRVFSLTERPGQNFDAGAIITTDRDLDVAIQGEGWMAVQAPDGNEAYTRAGNLQINAFGMLETASGLAVLGDDGPIQLPVPLAKIEIAPDGTVSALAQGAPADAIELVGRIKLVKPVNSDMEKGTDGLFRRKDGQIAEADINVSLLKGAVESSNVNAVGEMTYMISLQRQFELQVKMMKSAEEMDRQQNQLLRIVG</sequence>
<evidence type="ECO:0000259" key="7">
    <source>
        <dbReference type="Pfam" id="PF00460"/>
    </source>
</evidence>
<protein>
    <recommendedName>
        <fullName evidence="5 6">Flagellar basal-body rod protein FlgF</fullName>
    </recommendedName>
</protein>
<dbReference type="PANTHER" id="PTHR30435:SF18">
    <property type="entry name" value="FLAGELLAR BASAL-BODY ROD PROTEIN FLGF"/>
    <property type="match status" value="1"/>
</dbReference>